<accession>A0A6J7VL68</accession>
<proteinExistence type="predicted"/>
<evidence type="ECO:0000313" key="2">
    <source>
        <dbReference type="EMBL" id="CAB5076737.1"/>
    </source>
</evidence>
<dbReference type="EMBL" id="CAFBRD010000035">
    <property type="protein sequence ID" value="CAB5076737.1"/>
    <property type="molecule type" value="Genomic_DNA"/>
</dbReference>
<feature type="compositionally biased region" description="Basic and acidic residues" evidence="1">
    <location>
        <begin position="35"/>
        <end position="51"/>
    </location>
</feature>
<reference evidence="2" key="1">
    <citation type="submission" date="2020-05" db="EMBL/GenBank/DDBJ databases">
        <authorList>
            <person name="Chiriac C."/>
            <person name="Salcher M."/>
            <person name="Ghai R."/>
            <person name="Kavagutti S V."/>
        </authorList>
    </citation>
    <scope>NUCLEOTIDE SEQUENCE</scope>
</reference>
<organism evidence="2">
    <name type="scientific">freshwater metagenome</name>
    <dbReference type="NCBI Taxonomy" id="449393"/>
    <lineage>
        <taxon>unclassified sequences</taxon>
        <taxon>metagenomes</taxon>
        <taxon>ecological metagenomes</taxon>
    </lineage>
</organism>
<dbReference type="AlphaFoldDB" id="A0A6J7VL68"/>
<evidence type="ECO:0000256" key="1">
    <source>
        <dbReference type="SAM" id="MobiDB-lite"/>
    </source>
</evidence>
<protein>
    <submittedName>
        <fullName evidence="2">Unannotated protein</fullName>
    </submittedName>
</protein>
<name>A0A6J7VL68_9ZZZZ</name>
<sequence>MSAGMGTYDGDSVTDLKAKGSGSESGNMAPNLVTKSERHSPSEGLHECRRGKGHSDIAMAETVARDLDEDFSGSWGRNRGFCEFGRVFPLNDSVGLHCLRHGFILTW</sequence>
<feature type="region of interest" description="Disordered" evidence="1">
    <location>
        <begin position="1"/>
        <end position="51"/>
    </location>
</feature>
<gene>
    <name evidence="2" type="ORF">UFOPK4371_00819</name>
</gene>